<evidence type="ECO:0000256" key="1">
    <source>
        <dbReference type="SAM" id="SignalP"/>
    </source>
</evidence>
<name>A0ABY0V6C7_9ACTO</name>
<reference evidence="2 3" key="1">
    <citation type="submission" date="2016-10" db="EMBL/GenBank/DDBJ databases">
        <authorList>
            <person name="Varghese N."/>
            <person name="Submissions S."/>
        </authorList>
    </citation>
    <scope>NUCLEOTIDE SEQUENCE [LARGE SCALE GENOMIC DNA]</scope>
    <source>
        <strain evidence="2 3">DSM 9169</strain>
    </source>
</reference>
<evidence type="ECO:0000313" key="3">
    <source>
        <dbReference type="Proteomes" id="UP000198976"/>
    </source>
</evidence>
<accession>A0ABY0V6C7</accession>
<sequence>MVFAARTRLHAPSIPFLSVLTIAALTAASCTTKEQTVTNEFWDGSAPFEKRQTIESVQTEVLPAFKQLLDELSESGAGSFSELKGPSLDGRTTEKETGAIVGFEVSTAVLAGNAIPADSAREIGDRVLPPAGLSHFTDITPQDAKSDTTFNWHDEENGGFVELTILPKGDLTIYYVSGNRPSDGSTTQAGQWIDGAQSIAGAN</sequence>
<organism evidence="2 3">
    <name type="scientific">Schaalia radingae</name>
    <dbReference type="NCBI Taxonomy" id="131110"/>
    <lineage>
        <taxon>Bacteria</taxon>
        <taxon>Bacillati</taxon>
        <taxon>Actinomycetota</taxon>
        <taxon>Actinomycetes</taxon>
        <taxon>Actinomycetales</taxon>
        <taxon>Actinomycetaceae</taxon>
        <taxon>Schaalia</taxon>
    </lineage>
</organism>
<keyword evidence="1" id="KW-0732">Signal</keyword>
<feature type="chain" id="PRO_5046878489" description="Lipoprotein" evidence="1">
    <location>
        <begin position="28"/>
        <end position="203"/>
    </location>
</feature>
<dbReference type="Gene3D" id="3.30.2030.30">
    <property type="match status" value="1"/>
</dbReference>
<protein>
    <recommendedName>
        <fullName evidence="4">Lipoprotein</fullName>
    </recommendedName>
</protein>
<dbReference type="InterPro" id="IPR032326">
    <property type="entry name" value="DUF4853"/>
</dbReference>
<keyword evidence="3" id="KW-1185">Reference proteome</keyword>
<dbReference type="Pfam" id="PF16145">
    <property type="entry name" value="DUF4853"/>
    <property type="match status" value="1"/>
</dbReference>
<dbReference type="Proteomes" id="UP000198976">
    <property type="component" value="Chromosome I"/>
</dbReference>
<evidence type="ECO:0000313" key="2">
    <source>
        <dbReference type="EMBL" id="SDT89935.1"/>
    </source>
</evidence>
<dbReference type="EMBL" id="LT629792">
    <property type="protein sequence ID" value="SDT89935.1"/>
    <property type="molecule type" value="Genomic_DNA"/>
</dbReference>
<gene>
    <name evidence="2" type="ORF">SAMN04489714_0699</name>
</gene>
<feature type="signal peptide" evidence="1">
    <location>
        <begin position="1"/>
        <end position="27"/>
    </location>
</feature>
<evidence type="ECO:0008006" key="4">
    <source>
        <dbReference type="Google" id="ProtNLM"/>
    </source>
</evidence>
<proteinExistence type="predicted"/>
<dbReference type="PROSITE" id="PS51257">
    <property type="entry name" value="PROKAR_LIPOPROTEIN"/>
    <property type="match status" value="1"/>
</dbReference>